<feature type="compositionally biased region" description="Polar residues" evidence="1">
    <location>
        <begin position="376"/>
        <end position="405"/>
    </location>
</feature>
<proteinExistence type="predicted"/>
<dbReference type="EMBL" id="CAXLJM020000083">
    <property type="protein sequence ID" value="CAL8130598.1"/>
    <property type="molecule type" value="Genomic_DNA"/>
</dbReference>
<feature type="region of interest" description="Disordered" evidence="1">
    <location>
        <begin position="294"/>
        <end position="325"/>
    </location>
</feature>
<evidence type="ECO:0000256" key="1">
    <source>
        <dbReference type="SAM" id="MobiDB-lite"/>
    </source>
</evidence>
<feature type="compositionally biased region" description="Polar residues" evidence="1">
    <location>
        <begin position="944"/>
        <end position="960"/>
    </location>
</feature>
<sequence>MWEKLNFFRWNKKKEAQPVQREVSITLSNGERQEVIQRSPSGTKLASSSVQHGFEDDDSSEGSTSLNFGVKANASPRRNSSYSFSREPLDLPTWSNVTSPGFTSRLVQQAAGHSPLKEFNDSLSFSPFRNSPHGHMQLGELPHVSFARKPKLSPPVFPSPHKSLRSGVSSSVYNRDRRRNARQGTVFVRIAPIDPSTKANISLTGKTPSPTVTSVNNGSPYPPRGSPRSGESFRSEGLGGIPSQELAMRFNRMWSPPPGSAMTGRPSSPTSPSNSNIVEALTAGRKRVREQDAYYGLPGSVPPPSSSQPSKISVGIGDTPARPQMSKRVKFLGATESQDRPMMVPYSGMGGGDTEPLSSESILEQMNQTEKRFLPDSTSTPYNISKKSRLSSAANIEEQSSTLQSALRKRRNQSNIMSANDEDTRGEKLGRFCRCNECYAEAAGVSSFIQPQTTQRSGSTSAGGSPNKLDDTATSPGKTNQHETCDRGVSTEPEKAAFFREIFKKPDKKPVEKVDEIMKRAPVVLTKEMYDKDKQKRIERYYRILSLKPQDGTIFDVTAEPVSKPSSVVSGETSNTSFSGAVTTTSDTNGGFNPGTLPPSTTIGFSFGKQMSPGAITNTTSVCSTISSHSSTGTTFGSSTASVTAPSATVPSTFGQSLTSGTSSGLSSMFGSPASTGLAAATNGSISFGGTSTPSTNSAGFSFGKQTSPDATTNPNGAGSTNSSTALSTGSTFSSTTAAAVGTSANEASPFGQPLTSGTSGGVTGGLGIGTSSGGTSATTGTTGTSFAAGVSSAASTGFSFGKQTPSVAPASNTNTTNIVGSDISSIPSTGSTGMAPSVAAPSLFGQSLTSGTSSGFGSTSSNNEKTSGNGSGGFSFSGDSTALATATTIAPATTAFGTLSSPATTATAVSSSTLGFGVLSSTSVSQPPAFGAGNNSLAPNLVPKSSTVAAPQPQPSTGGFSFGGAAQNQSTPAPASSSFGGFAFGQSNAASSGSAPTAANPAGIFQFGQTSSNASSDSASKSSSDVSDGASLFPQVNNTSSTGNTFGATGMTSVTTAASPFGQPLTSGTPSGLSGAFGSTAPTTTAGVNPAGFSFGSPAPATTSGGFSFGKPMAPVAIANTTSVVSSITSPSTGVNAFGSSSASVTAPSANAVSPFGQSFASTTSTGLTGGFGSVPPNNSNNKGGATGAGGFNFASVPNPLAKATTSAPVAPTFGTFGSPATTTASAPSTAPTFGSFGGPSTTAGSTSTGGLTFGSFGGPATTSTTSSTPAFGSLSSTSASQPSVFGSGNNNNAGFSFGSGSNALSPPQSQPSTGGFGFGSTTQQQSAPAPASSSSFGGFAFGQSNAPAALPAPAAAAPNPAGVFQFGQPANNTPTGAAAAPFQFGQQASQGVPGGFNFAAAAPAGMPNQMFSVGTTNTAPRRRDPRRRHR</sequence>
<feature type="compositionally biased region" description="Polar residues" evidence="1">
    <location>
        <begin position="1411"/>
        <end position="1421"/>
    </location>
</feature>
<feature type="compositionally biased region" description="Polar residues" evidence="1">
    <location>
        <begin position="1035"/>
        <end position="1045"/>
    </location>
</feature>
<feature type="region of interest" description="Disordered" evidence="1">
    <location>
        <begin position="1058"/>
        <end position="1079"/>
    </location>
</feature>
<feature type="region of interest" description="Disordered" evidence="1">
    <location>
        <begin position="450"/>
        <end position="490"/>
    </location>
</feature>
<feature type="compositionally biased region" description="Polar residues" evidence="1">
    <location>
        <begin position="697"/>
        <end position="722"/>
    </location>
</feature>
<feature type="compositionally biased region" description="Polar residues" evidence="1">
    <location>
        <begin position="450"/>
        <end position="464"/>
    </location>
</feature>
<feature type="compositionally biased region" description="Low complexity" evidence="1">
    <location>
        <begin position="851"/>
        <end position="862"/>
    </location>
</feature>
<feature type="region of interest" description="Disordered" evidence="1">
    <location>
        <begin position="30"/>
        <end position="84"/>
    </location>
</feature>
<feature type="compositionally biased region" description="Gly residues" evidence="1">
    <location>
        <begin position="759"/>
        <end position="768"/>
    </location>
</feature>
<keyword evidence="3" id="KW-1185">Reference proteome</keyword>
<feature type="region of interest" description="Disordered" evidence="1">
    <location>
        <begin position="373"/>
        <end position="423"/>
    </location>
</feature>
<reference evidence="2 3" key="1">
    <citation type="submission" date="2024-08" db="EMBL/GenBank/DDBJ databases">
        <authorList>
            <person name="Cucini C."/>
            <person name="Frati F."/>
        </authorList>
    </citation>
    <scope>NUCLEOTIDE SEQUENCE [LARGE SCALE GENOMIC DNA]</scope>
</reference>
<protein>
    <submittedName>
        <fullName evidence="2">Uncharacterized protein</fullName>
    </submittedName>
</protein>
<feature type="compositionally biased region" description="Low complexity" evidence="1">
    <location>
        <begin position="1222"/>
        <end position="1252"/>
    </location>
</feature>
<feature type="region of interest" description="Disordered" evidence="1">
    <location>
        <begin position="1408"/>
        <end position="1432"/>
    </location>
</feature>
<feature type="compositionally biased region" description="Polar residues" evidence="1">
    <location>
        <begin position="1058"/>
        <end position="1073"/>
    </location>
</feature>
<accession>A0ABP1RM33</accession>
<organism evidence="2 3">
    <name type="scientific">Orchesella dallaii</name>
    <dbReference type="NCBI Taxonomy" id="48710"/>
    <lineage>
        <taxon>Eukaryota</taxon>
        <taxon>Metazoa</taxon>
        <taxon>Ecdysozoa</taxon>
        <taxon>Arthropoda</taxon>
        <taxon>Hexapoda</taxon>
        <taxon>Collembola</taxon>
        <taxon>Entomobryomorpha</taxon>
        <taxon>Entomobryoidea</taxon>
        <taxon>Orchesellidae</taxon>
        <taxon>Orchesellinae</taxon>
        <taxon>Orchesella</taxon>
    </lineage>
</organism>
<feature type="region of interest" description="Disordered" evidence="1">
    <location>
        <begin position="632"/>
        <end position="671"/>
    </location>
</feature>
<evidence type="ECO:0000313" key="3">
    <source>
        <dbReference type="Proteomes" id="UP001642540"/>
    </source>
</evidence>
<feature type="compositionally biased region" description="Polar residues" evidence="1">
    <location>
        <begin position="804"/>
        <end position="835"/>
    </location>
</feature>
<feature type="compositionally biased region" description="Low complexity" evidence="1">
    <location>
        <begin position="1321"/>
        <end position="1336"/>
    </location>
</feature>
<feature type="compositionally biased region" description="Low complexity" evidence="1">
    <location>
        <begin position="1285"/>
        <end position="1304"/>
    </location>
</feature>
<feature type="compositionally biased region" description="Low complexity" evidence="1">
    <location>
        <begin position="1012"/>
        <end position="1032"/>
    </location>
</feature>
<feature type="region of interest" description="Disordered" evidence="1">
    <location>
        <begin position="1222"/>
        <end position="1336"/>
    </location>
</feature>
<feature type="compositionally biased region" description="Low complexity" evidence="1">
    <location>
        <begin position="226"/>
        <end position="236"/>
    </location>
</feature>
<feature type="region of interest" description="Disordered" evidence="1">
    <location>
        <begin position="745"/>
        <end position="768"/>
    </location>
</feature>
<feature type="compositionally biased region" description="Low complexity" evidence="1">
    <location>
        <begin position="1260"/>
        <end position="1275"/>
    </location>
</feature>
<dbReference type="Proteomes" id="UP001642540">
    <property type="component" value="Unassembled WGS sequence"/>
</dbReference>
<feature type="region of interest" description="Disordered" evidence="1">
    <location>
        <begin position="697"/>
        <end position="729"/>
    </location>
</feature>
<feature type="compositionally biased region" description="Polar residues" evidence="1">
    <location>
        <begin position="30"/>
        <end position="51"/>
    </location>
</feature>
<feature type="region of interest" description="Disordered" evidence="1">
    <location>
        <begin position="154"/>
        <end position="239"/>
    </location>
</feature>
<feature type="compositionally biased region" description="Low complexity" evidence="1">
    <location>
        <begin position="266"/>
        <end position="276"/>
    </location>
</feature>
<feature type="compositionally biased region" description="Polar residues" evidence="1">
    <location>
        <begin position="197"/>
        <end position="217"/>
    </location>
</feature>
<feature type="region of interest" description="Disordered" evidence="1">
    <location>
        <begin position="251"/>
        <end position="276"/>
    </location>
</feature>
<feature type="region of interest" description="Disordered" evidence="1">
    <location>
        <begin position="1010"/>
        <end position="1045"/>
    </location>
</feature>
<gene>
    <name evidence="2" type="ORF">ODALV1_LOCUS23801</name>
</gene>
<feature type="region of interest" description="Disordered" evidence="1">
    <location>
        <begin position="944"/>
        <end position="978"/>
    </location>
</feature>
<feature type="region of interest" description="Disordered" evidence="1">
    <location>
        <begin position="804"/>
        <end position="839"/>
    </location>
</feature>
<name>A0ABP1RM33_9HEXA</name>
<evidence type="ECO:0000313" key="2">
    <source>
        <dbReference type="EMBL" id="CAL8130598.1"/>
    </source>
</evidence>
<feature type="region of interest" description="Disordered" evidence="1">
    <location>
        <begin position="851"/>
        <end position="874"/>
    </location>
</feature>
<comment type="caution">
    <text evidence="2">The sequence shown here is derived from an EMBL/GenBank/DDBJ whole genome shotgun (WGS) entry which is preliminary data.</text>
</comment>